<accession>A0AAV2PTW6</accession>
<dbReference type="AlphaFoldDB" id="A0AAV2PTW6"/>
<protein>
    <submittedName>
        <fullName evidence="1">Uncharacterized protein</fullName>
    </submittedName>
</protein>
<gene>
    <name evidence="1" type="ORF">MNOR_LOCUS3929</name>
</gene>
<name>A0AAV2PTW6_MEGNR</name>
<keyword evidence="2" id="KW-1185">Reference proteome</keyword>
<sequence>MRQARNFQSGDSVLVFDTQTKVNSNGIVKDIKGNNSYIVTIGDRDKHISGDHLSLISKDSRNNSDTIKDKNLILTIDSNDIELTDDDFSDNVSIMSDDSDIFLPVINSNVGNVPNIVRRKNRAEYQKLYDSLSNAFPVSRTRSGRI</sequence>
<dbReference type="Proteomes" id="UP001497623">
    <property type="component" value="Unassembled WGS sequence"/>
</dbReference>
<reference evidence="1 2" key="1">
    <citation type="submission" date="2024-05" db="EMBL/GenBank/DDBJ databases">
        <authorList>
            <person name="Wallberg A."/>
        </authorList>
    </citation>
    <scope>NUCLEOTIDE SEQUENCE [LARGE SCALE GENOMIC DNA]</scope>
</reference>
<dbReference type="EMBL" id="CAXKWB010001396">
    <property type="protein sequence ID" value="CAL4064251.1"/>
    <property type="molecule type" value="Genomic_DNA"/>
</dbReference>
<evidence type="ECO:0000313" key="2">
    <source>
        <dbReference type="Proteomes" id="UP001497623"/>
    </source>
</evidence>
<organism evidence="1 2">
    <name type="scientific">Meganyctiphanes norvegica</name>
    <name type="common">Northern krill</name>
    <name type="synonym">Thysanopoda norvegica</name>
    <dbReference type="NCBI Taxonomy" id="48144"/>
    <lineage>
        <taxon>Eukaryota</taxon>
        <taxon>Metazoa</taxon>
        <taxon>Ecdysozoa</taxon>
        <taxon>Arthropoda</taxon>
        <taxon>Crustacea</taxon>
        <taxon>Multicrustacea</taxon>
        <taxon>Malacostraca</taxon>
        <taxon>Eumalacostraca</taxon>
        <taxon>Eucarida</taxon>
        <taxon>Euphausiacea</taxon>
        <taxon>Euphausiidae</taxon>
        <taxon>Meganyctiphanes</taxon>
    </lineage>
</organism>
<evidence type="ECO:0000313" key="1">
    <source>
        <dbReference type="EMBL" id="CAL4064251.1"/>
    </source>
</evidence>
<proteinExistence type="predicted"/>
<comment type="caution">
    <text evidence="1">The sequence shown here is derived from an EMBL/GenBank/DDBJ whole genome shotgun (WGS) entry which is preliminary data.</text>
</comment>